<proteinExistence type="predicted"/>
<dbReference type="Proteomes" id="UP000029384">
    <property type="component" value="Unassembled WGS sequence"/>
</dbReference>
<dbReference type="InterPro" id="IPR011761">
    <property type="entry name" value="ATP-grasp"/>
</dbReference>
<dbReference type="GO" id="GO:0004088">
    <property type="term" value="F:carbamoyl-phosphate synthase (glutamine-hydrolyzing) activity"/>
    <property type="evidence" value="ECO:0007669"/>
    <property type="project" value="UniProtKB-EC"/>
</dbReference>
<dbReference type="PROSITE" id="PS50975">
    <property type="entry name" value="ATP_GRASP"/>
    <property type="match status" value="1"/>
</dbReference>
<keyword evidence="1" id="KW-0547">Nucleotide-binding</keyword>
<dbReference type="EMBL" id="JOTA01000002">
    <property type="protein sequence ID" value="KFM22226.1"/>
    <property type="molecule type" value="Genomic_DNA"/>
</dbReference>
<dbReference type="Gene3D" id="3.40.50.20">
    <property type="match status" value="1"/>
</dbReference>
<feature type="domain" description="ATP-grasp" evidence="2">
    <location>
        <begin position="112"/>
        <end position="314"/>
    </location>
</feature>
<accession>A0A087S922</accession>
<comment type="caution">
    <text evidence="3">The sequence shown here is derived from an EMBL/GenBank/DDBJ whole genome shotgun (WGS) entry which is preliminary data.</text>
</comment>
<evidence type="ECO:0000259" key="2">
    <source>
        <dbReference type="PROSITE" id="PS50975"/>
    </source>
</evidence>
<dbReference type="GO" id="GO:0046872">
    <property type="term" value="F:metal ion binding"/>
    <property type="evidence" value="ECO:0007669"/>
    <property type="project" value="InterPro"/>
</dbReference>
<protein>
    <submittedName>
        <fullName evidence="3">Carbamoyl-phosphate synthase large subunit protein</fullName>
        <ecNumber evidence="3">6.3.5.5</ecNumber>
    </submittedName>
</protein>
<keyword evidence="4" id="KW-1185">Reference proteome</keyword>
<reference evidence="3 4" key="1">
    <citation type="submission" date="2014-06" db="EMBL/GenBank/DDBJ databases">
        <authorList>
            <person name="Ngugi D.K."/>
            <person name="Blom J."/>
            <person name="Alam I."/>
            <person name="Rashid M."/>
            <person name="Baalawi W."/>
            <person name="Zhang G."/>
            <person name="Hikmawan T."/>
            <person name="Guan Y."/>
            <person name="Antunes A."/>
            <person name="Siam R."/>
            <person name="El-Dorry H."/>
            <person name="Bajic V."/>
            <person name="Stingl U."/>
        </authorList>
    </citation>
    <scope>NUCLEOTIDE SEQUENCE [LARGE SCALE GENOMIC DNA]</scope>
    <source>
        <strain evidence="3">SCGC AAA799-B03</strain>
    </source>
</reference>
<organism evidence="3 4">
    <name type="scientific">Marine Group I thaumarchaeote SCGC AAA799-B03</name>
    <dbReference type="NCBI Taxonomy" id="1502289"/>
    <lineage>
        <taxon>Archaea</taxon>
        <taxon>Nitrososphaerota</taxon>
        <taxon>Marine Group I</taxon>
    </lineage>
</organism>
<evidence type="ECO:0000313" key="3">
    <source>
        <dbReference type="EMBL" id="KFM22226.1"/>
    </source>
</evidence>
<dbReference type="InterPro" id="IPR013815">
    <property type="entry name" value="ATP_grasp_subdomain_1"/>
</dbReference>
<dbReference type="EC" id="6.3.5.5" evidence="3"/>
<gene>
    <name evidence="3" type="ORF">AAA799B03_00126</name>
</gene>
<evidence type="ECO:0000256" key="1">
    <source>
        <dbReference type="PROSITE-ProRule" id="PRU00409"/>
    </source>
</evidence>
<keyword evidence="1" id="KW-0067">ATP-binding</keyword>
<dbReference type="GO" id="GO:0005524">
    <property type="term" value="F:ATP binding"/>
    <property type="evidence" value="ECO:0007669"/>
    <property type="project" value="UniProtKB-UniRule"/>
</dbReference>
<keyword evidence="3" id="KW-0436">Ligase</keyword>
<sequence length="357" mass="40610">MPRVLITGAGGAPGVNFTRAAKLNPELYLIGSDQNQFHTIYLKTHKKTIVPSPDSPSYIESLNKIISSEDISFIHPQPTPELQVIAENREKLDAKTFLPETEAILKDKLQQQESLRNHNVPVAKTVLISDLDNLDKLEDTFSYPIWIRARKGVAGRLSNKCNNVQEVLLWIKLCLLQKRAEKNEFLAQEYFSGRDIAWDSLWYHGKLLVSYCRERLEYPSPFSKLTMSGIAGTPSVAKIIHDKRINDLGVKAVKAISKIPHGCFSVDIKEDGNGNPHITEVDSGKFHTTIGLWGYMAENNLKLPWYYNLPRLYLHLGLGGEPPIENHFDIYPNDLYLMRNMDCGAWIRLKEKEEQII</sequence>
<dbReference type="AlphaFoldDB" id="A0A087S922"/>
<evidence type="ECO:0000313" key="4">
    <source>
        <dbReference type="Proteomes" id="UP000029384"/>
    </source>
</evidence>
<dbReference type="Gene3D" id="3.30.1490.20">
    <property type="entry name" value="ATP-grasp fold, A domain"/>
    <property type="match status" value="1"/>
</dbReference>
<dbReference type="SUPFAM" id="SSF56059">
    <property type="entry name" value="Glutathione synthetase ATP-binding domain-like"/>
    <property type="match status" value="1"/>
</dbReference>
<name>A0A087S922_9ARCH</name>